<feature type="domain" description="Glycosyltransferase 2-like" evidence="2">
    <location>
        <begin position="4"/>
        <end position="98"/>
    </location>
</feature>
<protein>
    <submittedName>
        <fullName evidence="3">Glycosyl transferase</fullName>
    </submittedName>
</protein>
<dbReference type="SUPFAM" id="SSF53448">
    <property type="entry name" value="Nucleotide-diphospho-sugar transferases"/>
    <property type="match status" value="1"/>
</dbReference>
<accession>E1X0G3</accession>
<dbReference type="PATRIC" id="fig|862908.3.peg.3095"/>
<dbReference type="InterPro" id="IPR050834">
    <property type="entry name" value="Glycosyltransf_2"/>
</dbReference>
<dbReference type="OrthoDB" id="9801954at2"/>
<keyword evidence="1" id="KW-0812">Transmembrane</keyword>
<evidence type="ECO:0000313" key="3">
    <source>
        <dbReference type="EMBL" id="CBW27989.1"/>
    </source>
</evidence>
<dbReference type="AlphaFoldDB" id="E1X0G3"/>
<dbReference type="InterPro" id="IPR029044">
    <property type="entry name" value="Nucleotide-diphossugar_trans"/>
</dbReference>
<dbReference type="Pfam" id="PF00535">
    <property type="entry name" value="Glycos_transf_2"/>
    <property type="match status" value="1"/>
</dbReference>
<dbReference type="GO" id="GO:0016740">
    <property type="term" value="F:transferase activity"/>
    <property type="evidence" value="ECO:0007669"/>
    <property type="project" value="UniProtKB-KW"/>
</dbReference>
<dbReference type="InterPro" id="IPR001173">
    <property type="entry name" value="Glyco_trans_2-like"/>
</dbReference>
<feature type="transmembrane region" description="Helical" evidence="1">
    <location>
        <begin position="233"/>
        <end position="256"/>
    </location>
</feature>
<dbReference type="Gene3D" id="3.90.550.10">
    <property type="entry name" value="Spore Coat Polysaccharide Biosynthesis Protein SpsA, Chain A"/>
    <property type="match status" value="1"/>
</dbReference>
<dbReference type="RefSeq" id="WP_014245759.1">
    <property type="nucleotide sequence ID" value="NC_016620.1"/>
</dbReference>
<proteinExistence type="predicted"/>
<dbReference type="PANTHER" id="PTHR43685:SF3">
    <property type="entry name" value="SLR2126 PROTEIN"/>
    <property type="match status" value="1"/>
</dbReference>
<keyword evidence="1" id="KW-0472">Membrane</keyword>
<sequence>MKYSIVIVTYERLELLQKCISEIRSQSPNTPIYVGINGSDSKSAQYLQNIPQVTCKSFNKRTPGEVRNALIQLVETPWICFLDDDVIVSESYFQKAESILEMKSLEIFGGPDTSYPNEESTETAISLALTSPLATAHSKKRHTVSNDFNPNAKEQDFILCNLWMKTSIFHKENNSFDERFFRNEENVLLNKLLSSGKTAHYYGDLFVHHKRKSNLISMSLTVMKSANFRAKSFLLFPESFQPIYLVPSLSFLFLIYSAFYPNLIALLAISTYISCLLYFSWKICKDSSRMNLFFQVVLVQIIINLSYGIGFISPPKSTK</sequence>
<dbReference type="STRING" id="862908.BMS_3239"/>
<dbReference type="EMBL" id="FQ312005">
    <property type="protein sequence ID" value="CBW27989.1"/>
    <property type="molecule type" value="Genomic_DNA"/>
</dbReference>
<gene>
    <name evidence="3" type="ordered locus">BMS_3239</name>
</gene>
<dbReference type="HOGENOM" id="CLU_870873_0_0_7"/>
<dbReference type="Proteomes" id="UP000008963">
    <property type="component" value="Chromosome"/>
</dbReference>
<name>E1X0G3_HALMS</name>
<keyword evidence="3" id="KW-0808">Transferase</keyword>
<keyword evidence="1" id="KW-1133">Transmembrane helix</keyword>
<evidence type="ECO:0000259" key="2">
    <source>
        <dbReference type="Pfam" id="PF00535"/>
    </source>
</evidence>
<evidence type="ECO:0000313" key="4">
    <source>
        <dbReference type="Proteomes" id="UP000008963"/>
    </source>
</evidence>
<feature type="transmembrane region" description="Helical" evidence="1">
    <location>
        <begin position="292"/>
        <end position="313"/>
    </location>
</feature>
<organism evidence="3 4">
    <name type="scientific">Halobacteriovorax marinus (strain ATCC BAA-682 / DSM 15412 / SJ)</name>
    <name type="common">Bacteriovorax marinus</name>
    <dbReference type="NCBI Taxonomy" id="862908"/>
    <lineage>
        <taxon>Bacteria</taxon>
        <taxon>Pseudomonadati</taxon>
        <taxon>Bdellovibrionota</taxon>
        <taxon>Bacteriovoracia</taxon>
        <taxon>Bacteriovoracales</taxon>
        <taxon>Halobacteriovoraceae</taxon>
        <taxon>Halobacteriovorax</taxon>
    </lineage>
</organism>
<dbReference type="PANTHER" id="PTHR43685">
    <property type="entry name" value="GLYCOSYLTRANSFERASE"/>
    <property type="match status" value="1"/>
</dbReference>
<evidence type="ECO:0000256" key="1">
    <source>
        <dbReference type="SAM" id="Phobius"/>
    </source>
</evidence>
<dbReference type="KEGG" id="bmx:BMS_3239"/>
<reference evidence="4" key="1">
    <citation type="journal article" date="2013" name="ISME J.">
        <title>A small predatory core genome in the divergent marine Bacteriovorax marinus SJ and the terrestrial Bdellovibrio bacteriovorus.</title>
        <authorList>
            <person name="Crossman L.C."/>
            <person name="Chen H."/>
            <person name="Cerdeno-Tarraga A.M."/>
            <person name="Brooks K."/>
            <person name="Quail M.A."/>
            <person name="Pineiro S.A."/>
            <person name="Hobley L."/>
            <person name="Sockett R.E."/>
            <person name="Bentley S.D."/>
            <person name="Parkhill J."/>
            <person name="Williams H.N."/>
            <person name="Stine O.C."/>
        </authorList>
    </citation>
    <scope>NUCLEOTIDE SEQUENCE [LARGE SCALE GENOMIC DNA]</scope>
    <source>
        <strain evidence="4">ATCC BAA-682 / DSM 15412 / SJ</strain>
    </source>
</reference>
<dbReference type="CAZy" id="GT2">
    <property type="family name" value="Glycosyltransferase Family 2"/>
</dbReference>
<dbReference type="eggNOG" id="COG1216">
    <property type="taxonomic scope" value="Bacteria"/>
</dbReference>
<keyword evidence="4" id="KW-1185">Reference proteome</keyword>
<feature type="transmembrane region" description="Helical" evidence="1">
    <location>
        <begin position="262"/>
        <end position="280"/>
    </location>
</feature>